<name>A0A0F9XNZ6_TRIHA</name>
<feature type="region of interest" description="Disordered" evidence="1">
    <location>
        <begin position="1"/>
        <end position="30"/>
    </location>
</feature>
<feature type="compositionally biased region" description="Basic and acidic residues" evidence="1">
    <location>
        <begin position="597"/>
        <end position="611"/>
    </location>
</feature>
<feature type="compositionally biased region" description="Pro residues" evidence="1">
    <location>
        <begin position="326"/>
        <end position="346"/>
    </location>
</feature>
<feature type="compositionally biased region" description="Basic residues" evidence="1">
    <location>
        <begin position="579"/>
        <end position="596"/>
    </location>
</feature>
<dbReference type="OrthoDB" id="37886at2759"/>
<feature type="region of interest" description="Disordered" evidence="1">
    <location>
        <begin position="130"/>
        <end position="158"/>
    </location>
</feature>
<feature type="region of interest" description="Disordered" evidence="1">
    <location>
        <begin position="315"/>
        <end position="388"/>
    </location>
</feature>
<dbReference type="OMA" id="QSMTRKK"/>
<sequence>MAASPPLVTSDILNPEASNSPSPRINENDTREGIASVISTIRAQIADHPAGAMGPVSQPPAMANAVTGSTPPVPVLGGAPTASSQRVVPSNLAPSTASATTNASNGGATIITDRGYPAAVPNRSHQPLVSPPLSGPAAAGQPGQKQFGPIAPKTAPSAEKTREYERLMDMVQNTDASVVRQVVRENWHKCLVGSDYHCGFIANAAINYSNPAVLSRTMSENGDKVLRHSKREIAKHFRGEDLDEVADLIGPKLGTQFQDRVMATRLETIGAQDLINALARAERLGYHINDVVKKKPGQGSETVIPSISALLTSLPPVPPHQVHGGVPPPPMPPHMGPGPPQQPQQPPQGQHPIPIMRNGNITFQPPSTPSQSPTMAIPAGNIAGLPQPNPNQTPGIVYCAICHRPCSSSDALNYHAKKAKCHTSRPVGTIDVDECIHCGCQFESPGGLAYHTKSFVCGQHNEETRSHVAELLRQRELLQKMTPHQPSNNLGPPSYNMAPHQPANHAPTVIKSNITPSRRPGGSAPTPSPSTNDPYAKLSPEVRAKFNAEMKDVEERYGRLRKDAEALPPGEREEELAKIKNRYNTKQSNTRKKYGIRLRERRTNADMERSWNADQAHSAKKARVGDGQARPTSNQVMESPRRRVPLAEMGGLSASSATAELVDPTASSTNPRPPPPAYGQPAAPVHEVPLGTYQGTPDDPMQIDDDTSTGTDSDNVDIPARI</sequence>
<gene>
    <name evidence="2" type="ORF">THAR02_01656</name>
</gene>
<evidence type="ECO:0000256" key="1">
    <source>
        <dbReference type="SAM" id="MobiDB-lite"/>
    </source>
</evidence>
<protein>
    <submittedName>
        <fullName evidence="2">Uncharacterized protein</fullName>
    </submittedName>
</protein>
<feature type="region of interest" description="Disordered" evidence="1">
    <location>
        <begin position="560"/>
        <end position="722"/>
    </location>
</feature>
<dbReference type="Proteomes" id="UP000034112">
    <property type="component" value="Unassembled WGS sequence"/>
</dbReference>
<feature type="compositionally biased region" description="Polar residues" evidence="1">
    <location>
        <begin position="482"/>
        <end position="491"/>
    </location>
</feature>
<dbReference type="AlphaFoldDB" id="A0A0F9XNZ6"/>
<evidence type="ECO:0000313" key="3">
    <source>
        <dbReference type="Proteomes" id="UP000034112"/>
    </source>
</evidence>
<feature type="compositionally biased region" description="Polar residues" evidence="1">
    <location>
        <begin position="16"/>
        <end position="25"/>
    </location>
</feature>
<reference evidence="3" key="1">
    <citation type="journal article" date="2015" name="Genome Announc.">
        <title>Draft whole-genome sequence of the biocontrol agent Trichoderma harzianum T6776.</title>
        <authorList>
            <person name="Baroncelli R."/>
            <person name="Piaggeschi G."/>
            <person name="Fiorini L."/>
            <person name="Bertolini E."/>
            <person name="Zapparata A."/>
            <person name="Pe M.E."/>
            <person name="Sarrocco S."/>
            <person name="Vannacci G."/>
        </authorList>
    </citation>
    <scope>NUCLEOTIDE SEQUENCE [LARGE SCALE GENOMIC DNA]</scope>
    <source>
        <strain evidence="3">T6776</strain>
    </source>
</reference>
<feature type="compositionally biased region" description="Low complexity" evidence="1">
    <location>
        <begin position="516"/>
        <end position="531"/>
    </location>
</feature>
<proteinExistence type="predicted"/>
<dbReference type="EMBL" id="JOKZ01000030">
    <property type="protein sequence ID" value="KKP06225.1"/>
    <property type="molecule type" value="Genomic_DNA"/>
</dbReference>
<accession>A0A0F9XNZ6</accession>
<feature type="region of interest" description="Disordered" evidence="1">
    <location>
        <begin position="76"/>
        <end position="110"/>
    </location>
</feature>
<comment type="caution">
    <text evidence="2">The sequence shown here is derived from an EMBL/GenBank/DDBJ whole genome shotgun (WGS) entry which is preliminary data.</text>
</comment>
<feature type="compositionally biased region" description="Low complexity" evidence="1">
    <location>
        <begin position="95"/>
        <end position="109"/>
    </location>
</feature>
<evidence type="ECO:0000313" key="2">
    <source>
        <dbReference type="EMBL" id="KKP06225.1"/>
    </source>
</evidence>
<feature type="region of interest" description="Disordered" evidence="1">
    <location>
        <begin position="482"/>
        <end position="537"/>
    </location>
</feature>
<feature type="compositionally biased region" description="Polar residues" evidence="1">
    <location>
        <begin position="81"/>
        <end position="94"/>
    </location>
</feature>
<organism evidence="2 3">
    <name type="scientific">Trichoderma harzianum</name>
    <name type="common">Hypocrea lixii</name>
    <dbReference type="NCBI Taxonomy" id="5544"/>
    <lineage>
        <taxon>Eukaryota</taxon>
        <taxon>Fungi</taxon>
        <taxon>Dikarya</taxon>
        <taxon>Ascomycota</taxon>
        <taxon>Pezizomycotina</taxon>
        <taxon>Sordariomycetes</taxon>
        <taxon>Hypocreomycetidae</taxon>
        <taxon>Hypocreales</taxon>
        <taxon>Hypocreaceae</taxon>
        <taxon>Trichoderma</taxon>
    </lineage>
</organism>